<reference evidence="8 9" key="1">
    <citation type="submission" date="2015-01" db="EMBL/GenBank/DDBJ databases">
        <title>The Genome Sequence of Rhinocladiella mackenzie CBS 650.93.</title>
        <authorList>
            <consortium name="The Broad Institute Genomics Platform"/>
            <person name="Cuomo C."/>
            <person name="de Hoog S."/>
            <person name="Gorbushina A."/>
            <person name="Stielow B."/>
            <person name="Teixiera M."/>
            <person name="Abouelleil A."/>
            <person name="Chapman S.B."/>
            <person name="Priest M."/>
            <person name="Young S.K."/>
            <person name="Wortman J."/>
            <person name="Nusbaum C."/>
            <person name="Birren B."/>
        </authorList>
    </citation>
    <scope>NUCLEOTIDE SEQUENCE [LARGE SCALE GENOMIC DNA]</scope>
    <source>
        <strain evidence="8 9">CBS 650.93</strain>
    </source>
</reference>
<evidence type="ECO:0000256" key="1">
    <source>
        <dbReference type="ARBA" id="ARBA00004141"/>
    </source>
</evidence>
<dbReference type="PANTHER" id="PTHR23501:SF109">
    <property type="entry name" value="MAJOR FACILITATOR SUPERFAMILY (MFS) PROFILE DOMAIN-CONTAINING PROTEIN-RELATED"/>
    <property type="match status" value="1"/>
</dbReference>
<name>A0A0D2I904_9EURO</name>
<evidence type="ECO:0000256" key="6">
    <source>
        <dbReference type="SAM" id="MobiDB-lite"/>
    </source>
</evidence>
<keyword evidence="4 7" id="KW-1133">Transmembrane helix</keyword>
<dbReference type="GO" id="GO:0022857">
    <property type="term" value="F:transmembrane transporter activity"/>
    <property type="evidence" value="ECO:0007669"/>
    <property type="project" value="InterPro"/>
</dbReference>
<gene>
    <name evidence="8" type="ORF">Z518_11148</name>
</gene>
<evidence type="ECO:0000256" key="4">
    <source>
        <dbReference type="ARBA" id="ARBA00022989"/>
    </source>
</evidence>
<feature type="transmembrane region" description="Helical" evidence="7">
    <location>
        <begin position="221"/>
        <end position="240"/>
    </location>
</feature>
<dbReference type="GO" id="GO:0005886">
    <property type="term" value="C:plasma membrane"/>
    <property type="evidence" value="ECO:0007669"/>
    <property type="project" value="TreeGrafter"/>
</dbReference>
<dbReference type="SUPFAM" id="SSF103473">
    <property type="entry name" value="MFS general substrate transporter"/>
    <property type="match status" value="1"/>
</dbReference>
<dbReference type="RefSeq" id="XP_013266872.1">
    <property type="nucleotide sequence ID" value="XM_013411418.1"/>
</dbReference>
<proteinExistence type="predicted"/>
<feature type="compositionally biased region" description="Basic and acidic residues" evidence="6">
    <location>
        <begin position="34"/>
        <end position="49"/>
    </location>
</feature>
<dbReference type="Proteomes" id="UP000053617">
    <property type="component" value="Unassembled WGS sequence"/>
</dbReference>
<organism evidence="8 9">
    <name type="scientific">Rhinocladiella mackenziei CBS 650.93</name>
    <dbReference type="NCBI Taxonomy" id="1442369"/>
    <lineage>
        <taxon>Eukaryota</taxon>
        <taxon>Fungi</taxon>
        <taxon>Dikarya</taxon>
        <taxon>Ascomycota</taxon>
        <taxon>Pezizomycotina</taxon>
        <taxon>Eurotiomycetes</taxon>
        <taxon>Chaetothyriomycetidae</taxon>
        <taxon>Chaetothyriales</taxon>
        <taxon>Herpotrichiellaceae</taxon>
        <taxon>Rhinocladiella</taxon>
    </lineage>
</organism>
<keyword evidence="5 7" id="KW-0472">Membrane</keyword>
<feature type="transmembrane region" description="Helical" evidence="7">
    <location>
        <begin position="329"/>
        <end position="349"/>
    </location>
</feature>
<evidence type="ECO:0000313" key="9">
    <source>
        <dbReference type="Proteomes" id="UP000053617"/>
    </source>
</evidence>
<sequence length="573" mass="62291">MIHAHPSCLFHSILTYLARPDTPSTIEPISSKWSTDEKDANIRESREEDLPIDQVPTLDREKEPDDGESSNIEKKVTLSKFDLENRAAHKGDDSDGRVEWNWRSRCACFFLCTLYTVATTLVIAVVVPYTGYLQDLFGKRYICLCGALLLSISSVLLGSAQSFGQAVTRIAISGARAAIGELTGIAGIYNGVSGIGLLIFYHPRNHARAAEISYRAVLEKIDYVGSFLSVVGVTLFLVALQASGYTHPWSSAYVLCYLLIGFFSIGGWVAWEWKFAPYPMVPREIFQGQRIVAIAYAAAFMAGMNFYFIPLAWSAVYPNKPMSIAEKGLAQPIATTLGSIGFNAALSMFRNYNRQVLLVAACLMTAFTGALAASTPNNAALTVTMVALGSLEEKLPEYTAEDALAAGLPPADATQFVTVLLTDPTTVATVPGITPKILEVATMGVRWAYADSLKYVWYTSIPLGVCAVIVLLFMPSDNVDSDPTSAQVEARESIYCLVQLLNVDNEVQEGFGSIQEGEGREVSQIFKLSHRDGLSWGPQAIGYTCPSAGHPFQTIVQELGGSPTPMLPPKRLN</sequence>
<dbReference type="VEuPathDB" id="FungiDB:Z518_11148"/>
<feature type="transmembrane region" description="Helical" evidence="7">
    <location>
        <begin position="252"/>
        <end position="271"/>
    </location>
</feature>
<evidence type="ECO:0008006" key="10">
    <source>
        <dbReference type="Google" id="ProtNLM"/>
    </source>
</evidence>
<dbReference type="AlphaFoldDB" id="A0A0D2I904"/>
<feature type="transmembrane region" description="Helical" evidence="7">
    <location>
        <begin position="182"/>
        <end position="201"/>
    </location>
</feature>
<dbReference type="PANTHER" id="PTHR23501">
    <property type="entry name" value="MAJOR FACILITATOR SUPERFAMILY"/>
    <property type="match status" value="1"/>
</dbReference>
<dbReference type="InterPro" id="IPR036259">
    <property type="entry name" value="MFS_trans_sf"/>
</dbReference>
<evidence type="ECO:0000256" key="7">
    <source>
        <dbReference type="SAM" id="Phobius"/>
    </source>
</evidence>
<accession>A0A0D2I904</accession>
<dbReference type="HOGENOM" id="CLU_475785_0_0_1"/>
<comment type="subcellular location">
    <subcellularLocation>
        <location evidence="1">Membrane</location>
        <topology evidence="1">Multi-pass membrane protein</topology>
    </subcellularLocation>
</comment>
<dbReference type="GeneID" id="25299219"/>
<evidence type="ECO:0000313" key="8">
    <source>
        <dbReference type="EMBL" id="KIW99735.1"/>
    </source>
</evidence>
<dbReference type="EMBL" id="KN847485">
    <property type="protein sequence ID" value="KIW99735.1"/>
    <property type="molecule type" value="Genomic_DNA"/>
</dbReference>
<keyword evidence="2" id="KW-0813">Transport</keyword>
<keyword evidence="9" id="KW-1185">Reference proteome</keyword>
<feature type="transmembrane region" description="Helical" evidence="7">
    <location>
        <begin position="141"/>
        <end position="162"/>
    </location>
</feature>
<dbReference type="InterPro" id="IPR010573">
    <property type="entry name" value="MFS_Str1/Tri12-like"/>
</dbReference>
<protein>
    <recommendedName>
        <fullName evidence="10">Major facilitator superfamily (MFS) profile domain-containing protein</fullName>
    </recommendedName>
</protein>
<feature type="transmembrane region" description="Helical" evidence="7">
    <location>
        <begin position="291"/>
        <end position="309"/>
    </location>
</feature>
<feature type="transmembrane region" description="Helical" evidence="7">
    <location>
        <begin position="455"/>
        <end position="474"/>
    </location>
</feature>
<dbReference type="OrthoDB" id="2130629at2759"/>
<evidence type="ECO:0000256" key="2">
    <source>
        <dbReference type="ARBA" id="ARBA00022448"/>
    </source>
</evidence>
<feature type="transmembrane region" description="Helical" evidence="7">
    <location>
        <begin position="356"/>
        <end position="375"/>
    </location>
</feature>
<feature type="region of interest" description="Disordered" evidence="6">
    <location>
        <begin position="27"/>
        <end position="71"/>
    </location>
</feature>
<evidence type="ECO:0000256" key="3">
    <source>
        <dbReference type="ARBA" id="ARBA00022692"/>
    </source>
</evidence>
<dbReference type="Pfam" id="PF06609">
    <property type="entry name" value="TRI12"/>
    <property type="match status" value="1"/>
</dbReference>
<feature type="transmembrane region" description="Helical" evidence="7">
    <location>
        <begin position="102"/>
        <end position="129"/>
    </location>
</feature>
<keyword evidence="3 7" id="KW-0812">Transmembrane</keyword>
<evidence type="ECO:0000256" key="5">
    <source>
        <dbReference type="ARBA" id="ARBA00023136"/>
    </source>
</evidence>